<geneLocation type="plasmid" evidence="1 2">
    <name>pAS73-2</name>
</geneLocation>
<name>A0A7H2PX38_9GAMM</name>
<dbReference type="RefSeq" id="WP_000792939.1">
    <property type="nucleotide sequence ID" value="NZ_BKEE01000066.1"/>
</dbReference>
<dbReference type="SUPFAM" id="SSF47598">
    <property type="entry name" value="Ribbon-helix-helix"/>
    <property type="match status" value="1"/>
</dbReference>
<evidence type="ECO:0000313" key="2">
    <source>
        <dbReference type="Proteomes" id="UP000516862"/>
    </source>
</evidence>
<keyword evidence="1" id="KW-0614">Plasmid</keyword>
<dbReference type="Proteomes" id="UP000516862">
    <property type="component" value="Plasmid pAS73-2"/>
</dbReference>
<reference evidence="1 2" key="2">
    <citation type="submission" date="2020-09" db="EMBL/GenBank/DDBJ databases">
        <authorList>
            <person name="Chen F.-J."/>
            <person name="Lee Y.-T."/>
        </authorList>
    </citation>
    <scope>NUCLEOTIDE SEQUENCE [LARGE SCALE GENOMIC DNA]</scope>
    <source>
        <strain evidence="1 2">AS73</strain>
        <plasmid evidence="1 2">pAS73-2</plasmid>
    </source>
</reference>
<dbReference type="InterPro" id="IPR010985">
    <property type="entry name" value="Ribbon_hlx_hlx"/>
</dbReference>
<protein>
    <submittedName>
        <fullName evidence="1">Type II toxin-antitoxin system HicB family antitoxin</fullName>
    </submittedName>
</protein>
<reference evidence="2" key="1">
    <citation type="submission" date="2020-09" db="EMBL/GenBank/DDBJ databases">
        <title>Clinical and molecular characterization of Acinetobacter seifertii in Taiwan.</title>
        <authorList>
            <person name="Li L.-H."/>
            <person name="Yang Y.-S."/>
            <person name="Sun J.-R."/>
            <person name="Huang T.-W."/>
            <person name="Huang W.-C."/>
            <person name="Wang Y.-C."/>
            <person name="Kuo T.-H."/>
            <person name="Kuo S.-C."/>
            <person name="Chen T.-L."/>
        </authorList>
    </citation>
    <scope>NUCLEOTIDE SEQUENCE [LARGE SCALE GENOMIC DNA]</scope>
    <source>
        <strain evidence="2">AS73</strain>
        <plasmid evidence="2">pAS73-2</plasmid>
    </source>
</reference>
<sequence length="162" mass="18308">MKNLGPYKGYIGSLEFDSNDKILHGKILFIRDIITYEADSANDIEDAFHEAVDEYLEDCKFLGVDPDKSLSGTFNVRVSPELHKEISKKSTLLDISLNQYVTQALEYYVHHGEEIHSSIQNLNSSIDELNDCVITIAYQTDRKQSSTAEKFDTHGFIVNALS</sequence>
<dbReference type="EMBL" id="CP061563">
    <property type="protein sequence ID" value="QNX07421.1"/>
    <property type="molecule type" value="Genomic_DNA"/>
</dbReference>
<dbReference type="InterPro" id="IPR035069">
    <property type="entry name" value="TTHA1013/TTHA0281-like"/>
</dbReference>
<organism evidence="1 2">
    <name type="scientific">Acinetobacter seifertii</name>
    <dbReference type="NCBI Taxonomy" id="1530123"/>
    <lineage>
        <taxon>Bacteria</taxon>
        <taxon>Pseudomonadati</taxon>
        <taxon>Pseudomonadota</taxon>
        <taxon>Gammaproteobacteria</taxon>
        <taxon>Moraxellales</taxon>
        <taxon>Moraxellaceae</taxon>
        <taxon>Acinetobacter</taxon>
        <taxon>Acinetobacter calcoaceticus/baumannii complex</taxon>
    </lineage>
</organism>
<evidence type="ECO:0000313" key="1">
    <source>
        <dbReference type="EMBL" id="QNX07421.1"/>
    </source>
</evidence>
<dbReference type="SUPFAM" id="SSF143100">
    <property type="entry name" value="TTHA1013/TTHA0281-like"/>
    <property type="match status" value="1"/>
</dbReference>
<dbReference type="Pfam" id="PF05534">
    <property type="entry name" value="HicB"/>
    <property type="match status" value="1"/>
</dbReference>
<gene>
    <name evidence="1" type="ORF">IC796_20170</name>
</gene>
<dbReference type="GO" id="GO:0006355">
    <property type="term" value="P:regulation of DNA-templated transcription"/>
    <property type="evidence" value="ECO:0007669"/>
    <property type="project" value="InterPro"/>
</dbReference>
<dbReference type="InterPro" id="IPR008651">
    <property type="entry name" value="Uncharacterised_HicB"/>
</dbReference>
<proteinExistence type="predicted"/>
<accession>A0A7H2PX38</accession>
<dbReference type="AlphaFoldDB" id="A0A7H2PX38"/>